<dbReference type="SUPFAM" id="SSF55718">
    <property type="entry name" value="SCP-like"/>
    <property type="match status" value="1"/>
</dbReference>
<evidence type="ECO:0000259" key="1">
    <source>
        <dbReference type="Pfam" id="PF02036"/>
    </source>
</evidence>
<comment type="caution">
    <text evidence="2">The sequence shown here is derived from an EMBL/GenBank/DDBJ whole genome shotgun (WGS) entry which is preliminary data.</text>
</comment>
<dbReference type="Pfam" id="PF02036">
    <property type="entry name" value="SCP2"/>
    <property type="match status" value="1"/>
</dbReference>
<dbReference type="GO" id="GO:0006744">
    <property type="term" value="P:ubiquinone biosynthetic process"/>
    <property type="evidence" value="ECO:0007669"/>
    <property type="project" value="InterPro"/>
</dbReference>
<reference evidence="2 3" key="1">
    <citation type="submission" date="2013-07" db="EMBL/GenBank/DDBJ databases">
        <title>Comparative Genomic and Metabolomic Analysis of Twelve Strains of Pseudoalteromonas luteoviolacea.</title>
        <authorList>
            <person name="Vynne N.G."/>
            <person name="Mansson M."/>
            <person name="Gram L."/>
        </authorList>
    </citation>
    <scope>NUCLEOTIDE SEQUENCE [LARGE SCALE GENOMIC DNA]</scope>
    <source>
        <strain evidence="2 3">S4060-1</strain>
    </source>
</reference>
<dbReference type="Proteomes" id="UP000076661">
    <property type="component" value="Unassembled WGS sequence"/>
</dbReference>
<dbReference type="PANTHER" id="PTHR38693:SF1">
    <property type="entry name" value="UBIQUINONE BIOSYNTHESIS ACCESSORY FACTOR UBIJ"/>
    <property type="match status" value="1"/>
</dbReference>
<accession>A0A161YTV1</accession>
<sequence>MWISVLTAIAEQVVNRLLALEPTLKDDLQNAEHRVLALTLTDLNVSCAFHYNGDHCFVYGNYHDKADCHITTSLATVPELKDPSQLTRLIRANKLDLEGDIHLAQAYSKAFSNLQIDWAEHLSGYLGDAGAQHLVTSLSGSKAQAQKHCDTFQHVFTQLCQDELNVSIHPLELQQYKSQTRALSQQLAALEQRINALID</sequence>
<dbReference type="PATRIC" id="fig|1365257.3.peg.2798"/>
<dbReference type="EMBL" id="AUXX01000019">
    <property type="protein sequence ID" value="KZN65827.1"/>
    <property type="molecule type" value="Genomic_DNA"/>
</dbReference>
<dbReference type="InterPro" id="IPR003033">
    <property type="entry name" value="SCP2_sterol-bd_dom"/>
</dbReference>
<dbReference type="RefSeq" id="WP_063381456.1">
    <property type="nucleotide sequence ID" value="NZ_AUXX01000019.1"/>
</dbReference>
<gene>
    <name evidence="2" type="ORF">N478_20565</name>
</gene>
<name>A0A161YTV1_9GAMM</name>
<evidence type="ECO:0000313" key="3">
    <source>
        <dbReference type="Proteomes" id="UP000076661"/>
    </source>
</evidence>
<dbReference type="InterPro" id="IPR036527">
    <property type="entry name" value="SCP2_sterol-bd_dom_sf"/>
</dbReference>
<proteinExistence type="predicted"/>
<evidence type="ECO:0000313" key="2">
    <source>
        <dbReference type="EMBL" id="KZN65827.1"/>
    </source>
</evidence>
<dbReference type="InterPro" id="IPR038989">
    <property type="entry name" value="UbiJ"/>
</dbReference>
<protein>
    <recommendedName>
        <fullName evidence="1">SCP2 domain-containing protein</fullName>
    </recommendedName>
</protein>
<feature type="domain" description="SCP2" evidence="1">
    <location>
        <begin position="15"/>
        <end position="111"/>
    </location>
</feature>
<dbReference type="AlphaFoldDB" id="A0A161YTV1"/>
<organism evidence="2 3">
    <name type="scientific">Pseudoalteromonas luteoviolacea S4060-1</name>
    <dbReference type="NCBI Taxonomy" id="1365257"/>
    <lineage>
        <taxon>Bacteria</taxon>
        <taxon>Pseudomonadati</taxon>
        <taxon>Pseudomonadota</taxon>
        <taxon>Gammaproteobacteria</taxon>
        <taxon>Alteromonadales</taxon>
        <taxon>Pseudoalteromonadaceae</taxon>
        <taxon>Pseudoalteromonas</taxon>
    </lineage>
</organism>
<dbReference type="PANTHER" id="PTHR38693">
    <property type="entry name" value="UBIQUINONE BIOSYNTHESIS PROTEIN UBIJ"/>
    <property type="match status" value="1"/>
</dbReference>